<dbReference type="InterPro" id="IPR023346">
    <property type="entry name" value="Lysozyme-like_dom_sf"/>
</dbReference>
<dbReference type="eggNOG" id="COG0741">
    <property type="taxonomic scope" value="Bacteria"/>
</dbReference>
<dbReference type="InterPro" id="IPR018392">
    <property type="entry name" value="LysM"/>
</dbReference>
<evidence type="ECO:0000313" key="5">
    <source>
        <dbReference type="Proteomes" id="UP000002601"/>
    </source>
</evidence>
<dbReference type="CDD" id="cd16894">
    <property type="entry name" value="MltD-like"/>
    <property type="match status" value="1"/>
</dbReference>
<feature type="domain" description="LysM" evidence="3">
    <location>
        <begin position="427"/>
        <end position="470"/>
    </location>
</feature>
<comment type="similarity">
    <text evidence="1">Belongs to the transglycosylase Slt family.</text>
</comment>
<dbReference type="OrthoDB" id="9815002at2"/>
<name>C6BUS1_MARSD</name>
<feature type="chain" id="PRO_5002962686" evidence="2">
    <location>
        <begin position="23"/>
        <end position="540"/>
    </location>
</feature>
<dbReference type="Pfam" id="PF01464">
    <property type="entry name" value="SLT"/>
    <property type="match status" value="1"/>
</dbReference>
<feature type="signal peptide" evidence="2">
    <location>
        <begin position="1"/>
        <end position="22"/>
    </location>
</feature>
<dbReference type="PROSITE" id="PS00922">
    <property type="entry name" value="TRANSGLYCOSYLASE"/>
    <property type="match status" value="1"/>
</dbReference>
<dbReference type="Gene3D" id="1.10.530.10">
    <property type="match status" value="1"/>
</dbReference>
<dbReference type="SUPFAM" id="SSF53955">
    <property type="entry name" value="Lysozyme-like"/>
    <property type="match status" value="1"/>
</dbReference>
<dbReference type="CAZy" id="CBM50">
    <property type="family name" value="Carbohydrate-Binding Module Family 50"/>
</dbReference>
<gene>
    <name evidence="4" type="ordered locus">Desal_3820</name>
</gene>
<dbReference type="CAZy" id="GH23">
    <property type="family name" value="Glycoside Hydrolase Family 23"/>
</dbReference>
<dbReference type="InterPro" id="IPR036779">
    <property type="entry name" value="LysM_dom_sf"/>
</dbReference>
<protein>
    <submittedName>
        <fullName evidence="4">Lytic transglycosylase catalytic</fullName>
    </submittedName>
</protein>
<dbReference type="CDD" id="cd00118">
    <property type="entry name" value="LysM"/>
    <property type="match status" value="3"/>
</dbReference>
<organism evidence="4 5">
    <name type="scientific">Maridesulfovibrio salexigens (strain ATCC 14822 / DSM 2638 / NCIMB 8403 / VKM B-1763)</name>
    <name type="common">Desulfovibrio salexigens</name>
    <dbReference type="NCBI Taxonomy" id="526222"/>
    <lineage>
        <taxon>Bacteria</taxon>
        <taxon>Pseudomonadati</taxon>
        <taxon>Thermodesulfobacteriota</taxon>
        <taxon>Desulfovibrionia</taxon>
        <taxon>Desulfovibrionales</taxon>
        <taxon>Desulfovibrionaceae</taxon>
        <taxon>Maridesulfovibrio</taxon>
    </lineage>
</organism>
<dbReference type="AlphaFoldDB" id="C6BUS1"/>
<dbReference type="PANTHER" id="PTHR33734:SF22">
    <property type="entry name" value="MEMBRANE-BOUND LYTIC MUREIN TRANSGLYCOSYLASE D"/>
    <property type="match status" value="1"/>
</dbReference>
<proteinExistence type="inferred from homology"/>
<evidence type="ECO:0000256" key="1">
    <source>
        <dbReference type="ARBA" id="ARBA00007734"/>
    </source>
</evidence>
<dbReference type="PROSITE" id="PS51257">
    <property type="entry name" value="PROKAR_LIPOPROTEIN"/>
    <property type="match status" value="1"/>
</dbReference>
<dbReference type="HOGENOM" id="CLU_009520_1_3_7"/>
<sequence length="540" mass="61531">MLKSFRLIALLALFAFFAGCTAKTAPVEEVAIDAQTAAALKSEASVETEVTDSGIEPLDPELEAAPQEAEKLTPEEEKVLQSSNGIYFNLDEHDTKEVQQYFGFFTHKARKTFDRWLQRSEPFLPYVRQVLSENNMPQDLAMLPFAESGYNAWAYSRVGAAGMWQFMPYTGRLYGLRVDWWVDERRDPYKSTKAAVEYLKVLHEMFGDWYLALAAYNAGEGKIGRALKKTGSKDFFDLTKNNHKLSRRARLRAETKNYVPKFIAISKIFKNLDELGFTNINWENGIQVETVKVPGGTDLLALAKACGMKWSEFHKLNPHFRRQVSPPNAVINAYLPERVMADASDYLESPNSRPFAGYKRYKIRKGDSWYRIANRYGIPVAVLKSVNNRRSNLIKPGQYIMIPGRGSAKAVYATKTTKTRRTAQSRANYRVRKGDTLWDIASRYSVSVTTLKRANGLYSSRLKIGQKLYIPDNNARSSARSVAKAENVKQQLVKYRVRRGDNLWKIARRFGVKVSSLMKWNSLNSKSILRPGDRIKVYVQ</sequence>
<keyword evidence="5" id="KW-1185">Reference proteome</keyword>
<dbReference type="SUPFAM" id="SSF54106">
    <property type="entry name" value="LysM domain"/>
    <property type="match status" value="3"/>
</dbReference>
<dbReference type="RefSeq" id="WP_015853681.1">
    <property type="nucleotide sequence ID" value="NC_012881.1"/>
</dbReference>
<feature type="domain" description="LysM" evidence="3">
    <location>
        <begin position="359"/>
        <end position="402"/>
    </location>
</feature>
<dbReference type="KEGG" id="dsa:Desal_3820"/>
<dbReference type="Pfam" id="PF01476">
    <property type="entry name" value="LysM"/>
    <property type="match status" value="3"/>
</dbReference>
<evidence type="ECO:0000256" key="2">
    <source>
        <dbReference type="SAM" id="SignalP"/>
    </source>
</evidence>
<dbReference type="PANTHER" id="PTHR33734">
    <property type="entry name" value="LYSM DOMAIN-CONTAINING GPI-ANCHORED PROTEIN 2"/>
    <property type="match status" value="1"/>
</dbReference>
<feature type="domain" description="LysM" evidence="3">
    <location>
        <begin position="493"/>
        <end position="537"/>
    </location>
</feature>
<evidence type="ECO:0000259" key="3">
    <source>
        <dbReference type="PROSITE" id="PS51782"/>
    </source>
</evidence>
<dbReference type="GO" id="GO:0008932">
    <property type="term" value="F:lytic endotransglycosylase activity"/>
    <property type="evidence" value="ECO:0007669"/>
    <property type="project" value="TreeGrafter"/>
</dbReference>
<dbReference type="InterPro" id="IPR008258">
    <property type="entry name" value="Transglycosylase_SLT_dom_1"/>
</dbReference>
<keyword evidence="2" id="KW-0732">Signal</keyword>
<dbReference type="Gene3D" id="3.10.350.10">
    <property type="entry name" value="LysM domain"/>
    <property type="match status" value="3"/>
</dbReference>
<dbReference type="EMBL" id="CP001649">
    <property type="protein sequence ID" value="ACS81865.1"/>
    <property type="molecule type" value="Genomic_DNA"/>
</dbReference>
<dbReference type="GO" id="GO:0000270">
    <property type="term" value="P:peptidoglycan metabolic process"/>
    <property type="evidence" value="ECO:0007669"/>
    <property type="project" value="InterPro"/>
</dbReference>
<dbReference type="eggNOG" id="COG1388">
    <property type="taxonomic scope" value="Bacteria"/>
</dbReference>
<dbReference type="PROSITE" id="PS51782">
    <property type="entry name" value="LYSM"/>
    <property type="match status" value="3"/>
</dbReference>
<dbReference type="SMART" id="SM00257">
    <property type="entry name" value="LysM"/>
    <property type="match status" value="3"/>
</dbReference>
<evidence type="ECO:0000313" key="4">
    <source>
        <dbReference type="EMBL" id="ACS81865.1"/>
    </source>
</evidence>
<accession>C6BUS1</accession>
<dbReference type="GO" id="GO:0016020">
    <property type="term" value="C:membrane"/>
    <property type="evidence" value="ECO:0007669"/>
    <property type="project" value="InterPro"/>
</dbReference>
<reference evidence="4 5" key="1">
    <citation type="submission" date="2009-06" db="EMBL/GenBank/DDBJ databases">
        <title>Complete sequence of Desulfovibrio salexigens DSM 2638.</title>
        <authorList>
            <consortium name="US DOE Joint Genome Institute"/>
            <person name="Lucas S."/>
            <person name="Copeland A."/>
            <person name="Lapidus A."/>
            <person name="Glavina del Rio T."/>
            <person name="Tice H."/>
            <person name="Bruce D."/>
            <person name="Goodwin L."/>
            <person name="Pitluck S."/>
            <person name="Munk A.C."/>
            <person name="Brettin T."/>
            <person name="Detter J.C."/>
            <person name="Han C."/>
            <person name="Tapia R."/>
            <person name="Larimer F."/>
            <person name="Land M."/>
            <person name="Hauser L."/>
            <person name="Kyrpides N."/>
            <person name="Anderson I."/>
            <person name="Wall J.D."/>
            <person name="Arkin A.P."/>
            <person name="Dehal P."/>
            <person name="Chivian D."/>
            <person name="Giles B."/>
            <person name="Hazen T.C."/>
        </authorList>
    </citation>
    <scope>NUCLEOTIDE SEQUENCE [LARGE SCALE GENOMIC DNA]</scope>
    <source>
        <strain evidence="5">ATCC 14822 / DSM 2638 / NCIMB 8403 / VKM B-1763</strain>
    </source>
</reference>
<dbReference type="STRING" id="526222.Desal_3820"/>
<dbReference type="InterPro" id="IPR000189">
    <property type="entry name" value="Transglyc_AS"/>
</dbReference>
<dbReference type="Proteomes" id="UP000002601">
    <property type="component" value="Chromosome"/>
</dbReference>